<dbReference type="Proteomes" id="UP000034154">
    <property type="component" value="Unassembled WGS sequence"/>
</dbReference>
<dbReference type="AlphaFoldDB" id="A0A0G1JAP3"/>
<name>A0A0G1JAP3_9BACT</name>
<proteinExistence type="predicted"/>
<dbReference type="Pfam" id="PF01978">
    <property type="entry name" value="TrmB"/>
    <property type="match status" value="1"/>
</dbReference>
<dbReference type="Gene3D" id="1.10.10.10">
    <property type="entry name" value="Winged helix-like DNA-binding domain superfamily/Winged helix DNA-binding domain"/>
    <property type="match status" value="1"/>
</dbReference>
<dbReference type="PANTHER" id="PTHR34293">
    <property type="entry name" value="HTH-TYPE TRANSCRIPTIONAL REGULATOR TRMBL2"/>
    <property type="match status" value="1"/>
</dbReference>
<gene>
    <name evidence="2" type="ORF">UW63_C0070G0006</name>
</gene>
<dbReference type="InterPro" id="IPR002831">
    <property type="entry name" value="Tscrpt_reg_TrmB_N"/>
</dbReference>
<sequence>MPTDIFRLFTSLGLSETETKVYFASLNLGPAPVQDIAKKAGLSRTATYANVESLQNRGLMSTHERGKKTVFAAEEPERALAHFKEQVHDMQEKLDTLNNILPEIKLMSGGERPAVRFYEGTEAMSALYNDVYSVNPDSLREVSNLDDVSKLLDLEVLQEAKKVLDPSKIKIKVLHIGELKSKREGVECYFVEKEKFGKFHGDIWIYGNRVAFISFIGKMMTVILENKEFADTAKFVFDVACSAAEKE</sequence>
<dbReference type="InterPro" id="IPR051797">
    <property type="entry name" value="TrmB-like"/>
</dbReference>
<dbReference type="SUPFAM" id="SSF46785">
    <property type="entry name" value="Winged helix' DNA-binding domain"/>
    <property type="match status" value="1"/>
</dbReference>
<feature type="domain" description="Transcription regulator TrmB N-terminal" evidence="1">
    <location>
        <begin position="11"/>
        <end position="77"/>
    </location>
</feature>
<evidence type="ECO:0000313" key="3">
    <source>
        <dbReference type="Proteomes" id="UP000034154"/>
    </source>
</evidence>
<dbReference type="PANTHER" id="PTHR34293:SF1">
    <property type="entry name" value="HTH-TYPE TRANSCRIPTIONAL REGULATOR TRMBL2"/>
    <property type="match status" value="1"/>
</dbReference>
<protein>
    <submittedName>
        <fullName evidence="2">Transcriptional regulator, TrmB</fullName>
    </submittedName>
</protein>
<comment type="caution">
    <text evidence="2">The sequence shown here is derived from an EMBL/GenBank/DDBJ whole genome shotgun (WGS) entry which is preliminary data.</text>
</comment>
<dbReference type="InterPro" id="IPR036388">
    <property type="entry name" value="WH-like_DNA-bd_sf"/>
</dbReference>
<evidence type="ECO:0000313" key="2">
    <source>
        <dbReference type="EMBL" id="KKT68721.1"/>
    </source>
</evidence>
<organism evidence="2 3">
    <name type="scientific">Candidatus Uhrbacteria bacterium GW2011_GWF2_44_350</name>
    <dbReference type="NCBI Taxonomy" id="1619000"/>
    <lineage>
        <taxon>Bacteria</taxon>
        <taxon>Candidatus Uhriibacteriota</taxon>
    </lineage>
</organism>
<dbReference type="EMBL" id="LCJB01000070">
    <property type="protein sequence ID" value="KKT68721.1"/>
    <property type="molecule type" value="Genomic_DNA"/>
</dbReference>
<evidence type="ECO:0000259" key="1">
    <source>
        <dbReference type="Pfam" id="PF01978"/>
    </source>
</evidence>
<reference evidence="2 3" key="1">
    <citation type="journal article" date="2015" name="Nature">
        <title>rRNA introns, odd ribosomes, and small enigmatic genomes across a large radiation of phyla.</title>
        <authorList>
            <person name="Brown C.T."/>
            <person name="Hug L.A."/>
            <person name="Thomas B.C."/>
            <person name="Sharon I."/>
            <person name="Castelle C.J."/>
            <person name="Singh A."/>
            <person name="Wilkins M.J."/>
            <person name="Williams K.H."/>
            <person name="Banfield J.F."/>
        </authorList>
    </citation>
    <scope>NUCLEOTIDE SEQUENCE [LARGE SCALE GENOMIC DNA]</scope>
</reference>
<dbReference type="InterPro" id="IPR036390">
    <property type="entry name" value="WH_DNA-bd_sf"/>
</dbReference>
<accession>A0A0G1JAP3</accession>